<dbReference type="RefSeq" id="WP_167478015.1">
    <property type="nucleotide sequence ID" value="NZ_CP046172.1"/>
</dbReference>
<dbReference type="InterPro" id="IPR005330">
    <property type="entry name" value="MHYT_dom"/>
</dbReference>
<keyword evidence="1" id="KW-0472">Membrane</keyword>
<feature type="transmembrane region" description="Helical" evidence="1">
    <location>
        <begin position="55"/>
        <end position="79"/>
    </location>
</feature>
<feature type="transmembrane region" description="Helical" evidence="1">
    <location>
        <begin position="91"/>
        <end position="113"/>
    </location>
</feature>
<dbReference type="EMBL" id="CP046172">
    <property type="protein sequence ID" value="QIS15835.1"/>
    <property type="molecule type" value="Genomic_DNA"/>
</dbReference>
<dbReference type="Pfam" id="PF03707">
    <property type="entry name" value="MHYT"/>
    <property type="match status" value="1"/>
</dbReference>
<dbReference type="PROSITE" id="PS50924">
    <property type="entry name" value="MHYT"/>
    <property type="match status" value="1"/>
</dbReference>
<gene>
    <name evidence="3" type="ORF">F5544_40095</name>
</gene>
<feature type="transmembrane region" description="Helical" evidence="1">
    <location>
        <begin position="224"/>
        <end position="246"/>
    </location>
</feature>
<evidence type="ECO:0000313" key="3">
    <source>
        <dbReference type="EMBL" id="QIS15835.1"/>
    </source>
</evidence>
<evidence type="ECO:0000313" key="4">
    <source>
        <dbReference type="Proteomes" id="UP000503540"/>
    </source>
</evidence>
<feature type="transmembrane region" description="Helical" evidence="1">
    <location>
        <begin position="120"/>
        <end position="140"/>
    </location>
</feature>
<feature type="transmembrane region" description="Helical" evidence="1">
    <location>
        <begin position="186"/>
        <end position="204"/>
    </location>
</feature>
<feature type="transmembrane region" description="Helical" evidence="1">
    <location>
        <begin position="20"/>
        <end position="43"/>
    </location>
</feature>
<evidence type="ECO:0000256" key="1">
    <source>
        <dbReference type="PROSITE-ProRule" id="PRU00244"/>
    </source>
</evidence>
<dbReference type="AlphaFoldDB" id="A0A6G9YRA1"/>
<keyword evidence="4" id="KW-1185">Reference proteome</keyword>
<dbReference type="Proteomes" id="UP000503540">
    <property type="component" value="Chromosome"/>
</dbReference>
<organism evidence="3 4">
    <name type="scientific">Nocardia arthritidis</name>
    <dbReference type="NCBI Taxonomy" id="228602"/>
    <lineage>
        <taxon>Bacteria</taxon>
        <taxon>Bacillati</taxon>
        <taxon>Actinomycetota</taxon>
        <taxon>Actinomycetes</taxon>
        <taxon>Mycobacteriales</taxon>
        <taxon>Nocardiaceae</taxon>
        <taxon>Nocardia</taxon>
    </lineage>
</organism>
<dbReference type="KEGG" id="nah:F5544_40095"/>
<keyword evidence="1" id="KW-1133">Transmembrane helix</keyword>
<dbReference type="GO" id="GO:0016020">
    <property type="term" value="C:membrane"/>
    <property type="evidence" value="ECO:0007669"/>
    <property type="project" value="UniProtKB-UniRule"/>
</dbReference>
<keyword evidence="1" id="KW-0812">Transmembrane</keyword>
<name>A0A6G9YRA1_9NOCA</name>
<reference evidence="3 4" key="1">
    <citation type="journal article" date="2019" name="ACS Chem. Biol.">
        <title>Identification and Mobilization of a Cryptic Antibiotic Biosynthesis Gene Locus from a Human-Pathogenic Nocardia Isolate.</title>
        <authorList>
            <person name="Herisse M."/>
            <person name="Ishida K."/>
            <person name="Porter J.L."/>
            <person name="Howden B."/>
            <person name="Hertweck C."/>
            <person name="Stinear T.P."/>
            <person name="Pidot S.J."/>
        </authorList>
    </citation>
    <scope>NUCLEOTIDE SEQUENCE [LARGE SCALE GENOMIC DNA]</scope>
    <source>
        <strain evidence="3 4">AUSMDU00012717</strain>
    </source>
</reference>
<feature type="transmembrane region" description="Helical" evidence="1">
    <location>
        <begin position="152"/>
        <end position="174"/>
    </location>
</feature>
<dbReference type="PANTHER" id="PTHR35152:SF1">
    <property type="entry name" value="DOMAIN SIGNALLING PROTEIN, PUTATIVE (AFU_ORTHOLOGUE AFUA_5G11310)-RELATED"/>
    <property type="match status" value="1"/>
</dbReference>
<sequence length="260" mass="26878">MPDGSMRMLAESASFEQFSMGYWLAALSFIVSVVGTVVGLACVLNGARSARFRIVWVVSAAVSLGGVGVWLTMAVALLGLKVPNGAIRYDAGKLITAMVVAVVAVLVGLALIGRTRRTPWLIAGGLVMGLGTGATIYLGVSSVRVQGSVNLALWLIGISVGVAVITALTTLWSFQTYRNHFARGATTLLFGIGVAASYYVAIAAMDLHVDRAVPAPTGMALFDFVFPMFVVGSLGLAVPISAVLIAPGRDSGWGATATAN</sequence>
<dbReference type="PANTHER" id="PTHR35152">
    <property type="entry name" value="DOMAIN SIGNALLING PROTEIN, PUTATIVE (AFU_ORTHOLOGUE AFUA_5G11310)-RELATED"/>
    <property type="match status" value="1"/>
</dbReference>
<accession>A0A6G9YRA1</accession>
<proteinExistence type="predicted"/>
<protein>
    <recommendedName>
        <fullName evidence="2">MHYT domain-containing protein</fullName>
    </recommendedName>
</protein>
<feature type="domain" description="MHYT" evidence="2">
    <location>
        <begin position="20"/>
        <end position="208"/>
    </location>
</feature>
<evidence type="ECO:0000259" key="2">
    <source>
        <dbReference type="PROSITE" id="PS50924"/>
    </source>
</evidence>